<dbReference type="InterPro" id="IPR006843">
    <property type="entry name" value="PAP/fibrillin_dom"/>
</dbReference>
<keyword evidence="3" id="KW-0732">Signal</keyword>
<evidence type="ECO:0000256" key="2">
    <source>
        <dbReference type="ARBA" id="ARBA00022640"/>
    </source>
</evidence>
<dbReference type="KEGG" id="tps:THAPSDRAFT_4409"/>
<dbReference type="Pfam" id="PF04755">
    <property type="entry name" value="PAP_fibrillin"/>
    <property type="match status" value="1"/>
</dbReference>
<dbReference type="HOGENOM" id="CLU_1117670_0_0_1"/>
<dbReference type="eggNOG" id="ENOG502S885">
    <property type="taxonomic scope" value="Eukaryota"/>
</dbReference>
<reference evidence="5 6" key="1">
    <citation type="journal article" date="2004" name="Science">
        <title>The genome of the diatom Thalassiosira pseudonana: ecology, evolution, and metabolism.</title>
        <authorList>
            <person name="Armbrust E.V."/>
            <person name="Berges J.A."/>
            <person name="Bowler C."/>
            <person name="Green B.R."/>
            <person name="Martinez D."/>
            <person name="Putnam N.H."/>
            <person name="Zhou S."/>
            <person name="Allen A.E."/>
            <person name="Apt K.E."/>
            <person name="Bechner M."/>
            <person name="Brzezinski M.A."/>
            <person name="Chaal B.K."/>
            <person name="Chiovitti A."/>
            <person name="Davis A.K."/>
            <person name="Demarest M.S."/>
            <person name="Detter J.C."/>
            <person name="Glavina T."/>
            <person name="Goodstein D."/>
            <person name="Hadi M.Z."/>
            <person name="Hellsten U."/>
            <person name="Hildebrand M."/>
            <person name="Jenkins B.D."/>
            <person name="Jurka J."/>
            <person name="Kapitonov V.V."/>
            <person name="Kroger N."/>
            <person name="Lau W.W."/>
            <person name="Lane T.W."/>
            <person name="Larimer F.W."/>
            <person name="Lippmeier J.C."/>
            <person name="Lucas S."/>
            <person name="Medina M."/>
            <person name="Montsant A."/>
            <person name="Obornik M."/>
            <person name="Parker M.S."/>
            <person name="Palenik B."/>
            <person name="Pazour G.J."/>
            <person name="Richardson P.M."/>
            <person name="Rynearson T.A."/>
            <person name="Saito M.A."/>
            <person name="Schwartz D.C."/>
            <person name="Thamatrakoln K."/>
            <person name="Valentin K."/>
            <person name="Vardi A."/>
            <person name="Wilkerson F.P."/>
            <person name="Rokhsar D.S."/>
        </authorList>
    </citation>
    <scope>NUCLEOTIDE SEQUENCE [LARGE SCALE GENOMIC DNA]</scope>
    <source>
        <strain evidence="5 6">CCMP1335</strain>
    </source>
</reference>
<dbReference type="GO" id="GO:0009535">
    <property type="term" value="C:chloroplast thylakoid membrane"/>
    <property type="evidence" value="ECO:0000318"/>
    <property type="project" value="GO_Central"/>
</dbReference>
<evidence type="ECO:0000313" key="5">
    <source>
        <dbReference type="EMBL" id="EED93298.1"/>
    </source>
</evidence>
<dbReference type="AlphaFoldDB" id="B8BZ72"/>
<dbReference type="OMA" id="PNDWLGA"/>
<dbReference type="EMBL" id="CM000641">
    <property type="protein sequence ID" value="EED93298.1"/>
    <property type="molecule type" value="Genomic_DNA"/>
</dbReference>
<name>B8BZ72_THAPS</name>
<evidence type="ECO:0000259" key="4">
    <source>
        <dbReference type="Pfam" id="PF04755"/>
    </source>
</evidence>
<dbReference type="RefSeq" id="XP_002289761.1">
    <property type="nucleotide sequence ID" value="XM_002289725.1"/>
</dbReference>
<organism evidence="5 6">
    <name type="scientific">Thalassiosira pseudonana</name>
    <name type="common">Marine diatom</name>
    <name type="synonym">Cyclotella nana</name>
    <dbReference type="NCBI Taxonomy" id="35128"/>
    <lineage>
        <taxon>Eukaryota</taxon>
        <taxon>Sar</taxon>
        <taxon>Stramenopiles</taxon>
        <taxon>Ochrophyta</taxon>
        <taxon>Bacillariophyta</taxon>
        <taxon>Coscinodiscophyceae</taxon>
        <taxon>Thalassiosirophycidae</taxon>
        <taxon>Thalassiosirales</taxon>
        <taxon>Thalassiosiraceae</taxon>
        <taxon>Thalassiosira</taxon>
    </lineage>
</organism>
<proteinExistence type="predicted"/>
<accession>B8BZ72</accession>
<feature type="signal peptide" evidence="3">
    <location>
        <begin position="1"/>
        <end position="20"/>
    </location>
</feature>
<keyword evidence="2" id="KW-0934">Plastid</keyword>
<reference evidence="5 6" key="2">
    <citation type="journal article" date="2008" name="Nature">
        <title>The Phaeodactylum genome reveals the evolutionary history of diatom genomes.</title>
        <authorList>
            <person name="Bowler C."/>
            <person name="Allen A.E."/>
            <person name="Badger J.H."/>
            <person name="Grimwood J."/>
            <person name="Jabbari K."/>
            <person name="Kuo A."/>
            <person name="Maheswari U."/>
            <person name="Martens C."/>
            <person name="Maumus F."/>
            <person name="Otillar R.P."/>
            <person name="Rayko E."/>
            <person name="Salamov A."/>
            <person name="Vandepoele K."/>
            <person name="Beszteri B."/>
            <person name="Gruber A."/>
            <person name="Heijde M."/>
            <person name="Katinka M."/>
            <person name="Mock T."/>
            <person name="Valentin K."/>
            <person name="Verret F."/>
            <person name="Berges J.A."/>
            <person name="Brownlee C."/>
            <person name="Cadoret J.P."/>
            <person name="Chiovitti A."/>
            <person name="Choi C.J."/>
            <person name="Coesel S."/>
            <person name="De Martino A."/>
            <person name="Detter J.C."/>
            <person name="Durkin C."/>
            <person name="Falciatore A."/>
            <person name="Fournet J."/>
            <person name="Haruta M."/>
            <person name="Huysman M.J."/>
            <person name="Jenkins B.D."/>
            <person name="Jiroutova K."/>
            <person name="Jorgensen R.E."/>
            <person name="Joubert Y."/>
            <person name="Kaplan A."/>
            <person name="Kroger N."/>
            <person name="Kroth P.G."/>
            <person name="La Roche J."/>
            <person name="Lindquist E."/>
            <person name="Lommer M."/>
            <person name="Martin-Jezequel V."/>
            <person name="Lopez P.J."/>
            <person name="Lucas S."/>
            <person name="Mangogna M."/>
            <person name="McGinnis K."/>
            <person name="Medlin L.K."/>
            <person name="Montsant A."/>
            <person name="Oudot-Le Secq M.P."/>
            <person name="Napoli C."/>
            <person name="Obornik M."/>
            <person name="Parker M.S."/>
            <person name="Petit J.L."/>
            <person name="Porcel B.M."/>
            <person name="Poulsen N."/>
            <person name="Robison M."/>
            <person name="Rychlewski L."/>
            <person name="Rynearson T.A."/>
            <person name="Schmutz J."/>
            <person name="Shapiro H."/>
            <person name="Siaut M."/>
            <person name="Stanley M."/>
            <person name="Sussman M.R."/>
            <person name="Taylor A.R."/>
            <person name="Vardi A."/>
            <person name="von Dassow P."/>
            <person name="Vyverman W."/>
            <person name="Willis A."/>
            <person name="Wyrwicz L.S."/>
            <person name="Rokhsar D.S."/>
            <person name="Weissenbach J."/>
            <person name="Armbrust E.V."/>
            <person name="Green B.R."/>
            <person name="Van de Peer Y."/>
            <person name="Grigoriev I.V."/>
        </authorList>
    </citation>
    <scope>NUCLEOTIDE SEQUENCE [LARGE SCALE GENOMIC DNA]</scope>
    <source>
        <strain evidence="5 6">CCMP1335</strain>
    </source>
</reference>
<dbReference type="Proteomes" id="UP000001449">
    <property type="component" value="Chromosome 4"/>
</dbReference>
<comment type="subcellular location">
    <subcellularLocation>
        <location evidence="1">Plastid</location>
    </subcellularLocation>
</comment>
<gene>
    <name evidence="5" type="ORF">THAPSDRAFT_4409</name>
</gene>
<keyword evidence="6" id="KW-1185">Reference proteome</keyword>
<dbReference type="GeneID" id="7447930"/>
<feature type="domain" description="Plastid lipid-associated protein/fibrillin conserved" evidence="4">
    <location>
        <begin position="46"/>
        <end position="107"/>
    </location>
</feature>
<evidence type="ECO:0000256" key="3">
    <source>
        <dbReference type="SAM" id="SignalP"/>
    </source>
</evidence>
<dbReference type="InterPro" id="IPR039633">
    <property type="entry name" value="PAP"/>
</dbReference>
<feature type="chain" id="PRO_5002866117" description="Plastid lipid-associated protein/fibrillin conserved domain-containing protein" evidence="3">
    <location>
        <begin position="21"/>
        <end position="249"/>
    </location>
</feature>
<evidence type="ECO:0000313" key="6">
    <source>
        <dbReference type="Proteomes" id="UP000001449"/>
    </source>
</evidence>
<dbReference type="PaxDb" id="35128-Thaps4409"/>
<dbReference type="InParanoid" id="B8BZ72"/>
<dbReference type="PANTHER" id="PTHR31906">
    <property type="entry name" value="PLASTID-LIPID-ASSOCIATED PROTEIN 4, CHLOROPLASTIC-RELATED"/>
    <property type="match status" value="1"/>
</dbReference>
<evidence type="ECO:0000256" key="1">
    <source>
        <dbReference type="ARBA" id="ARBA00004474"/>
    </source>
</evidence>
<sequence>MRVVHIVALIVALHMKASLAFAPSRCNNLRLPALPVFNGKVAAIADVKSQITNALADTDRGRSISQSQRNEVHSLLSQLESLCPLSEPARDPRMEGSWYVYYTDAPPPSNGQLLWKGIAKQVIDLDGRRYRNELFVGGKGDNKDQDAWLMAMLDADWTEWDGVYLDSENNNTANASGEDFGATTWKVTFESITISLFGKPLFTQQFKAGTSRTWKMTYLDDTTRIVRAGKTGREDDDWLFYMTRDQSAN</sequence>
<protein>
    <recommendedName>
        <fullName evidence="4">Plastid lipid-associated protein/fibrillin conserved domain-containing protein</fullName>
    </recommendedName>
</protein>